<dbReference type="InterPro" id="IPR029063">
    <property type="entry name" value="SAM-dependent_MTases_sf"/>
</dbReference>
<dbReference type="NCBIfam" id="TIGR01444">
    <property type="entry name" value="fkbM_fam"/>
    <property type="match status" value="1"/>
</dbReference>
<evidence type="ECO:0000259" key="1">
    <source>
        <dbReference type="Pfam" id="PF05050"/>
    </source>
</evidence>
<dbReference type="SUPFAM" id="SSF53335">
    <property type="entry name" value="S-adenosyl-L-methionine-dependent methyltransferases"/>
    <property type="match status" value="1"/>
</dbReference>
<name>A0A512M7Z7_9BACT</name>
<accession>A0A512M7Z7</accession>
<dbReference type="EMBL" id="BKAG01000010">
    <property type="protein sequence ID" value="GEP42471.1"/>
    <property type="molecule type" value="Genomic_DNA"/>
</dbReference>
<evidence type="ECO:0000313" key="2">
    <source>
        <dbReference type="EMBL" id="GEP42471.1"/>
    </source>
</evidence>
<proteinExistence type="predicted"/>
<dbReference type="Gene3D" id="3.40.50.150">
    <property type="entry name" value="Vaccinia Virus protein VP39"/>
    <property type="match status" value="1"/>
</dbReference>
<protein>
    <recommendedName>
        <fullName evidence="1">Methyltransferase FkbM domain-containing protein</fullName>
    </recommendedName>
</protein>
<comment type="caution">
    <text evidence="2">The sequence shown here is derived from an EMBL/GenBank/DDBJ whole genome shotgun (WGS) entry which is preliminary data.</text>
</comment>
<dbReference type="Pfam" id="PF05050">
    <property type="entry name" value="Methyltransf_21"/>
    <property type="match status" value="1"/>
</dbReference>
<reference evidence="2 3" key="1">
    <citation type="submission" date="2019-07" db="EMBL/GenBank/DDBJ databases">
        <title>Whole genome shotgun sequence of Brevifollis gellanilyticus NBRC 108608.</title>
        <authorList>
            <person name="Hosoyama A."/>
            <person name="Uohara A."/>
            <person name="Ohji S."/>
            <person name="Ichikawa N."/>
        </authorList>
    </citation>
    <scope>NUCLEOTIDE SEQUENCE [LARGE SCALE GENOMIC DNA]</scope>
    <source>
        <strain evidence="2 3">NBRC 108608</strain>
    </source>
</reference>
<dbReference type="InterPro" id="IPR006342">
    <property type="entry name" value="FkbM_mtfrase"/>
</dbReference>
<dbReference type="RefSeq" id="WP_146850069.1">
    <property type="nucleotide sequence ID" value="NZ_BKAG01000010.1"/>
</dbReference>
<organism evidence="2 3">
    <name type="scientific">Brevifollis gellanilyticus</name>
    <dbReference type="NCBI Taxonomy" id="748831"/>
    <lineage>
        <taxon>Bacteria</taxon>
        <taxon>Pseudomonadati</taxon>
        <taxon>Verrucomicrobiota</taxon>
        <taxon>Verrucomicrobiia</taxon>
        <taxon>Verrucomicrobiales</taxon>
        <taxon>Verrucomicrobiaceae</taxon>
    </lineage>
</organism>
<feature type="domain" description="Methyltransferase FkbM" evidence="1">
    <location>
        <begin position="80"/>
        <end position="232"/>
    </location>
</feature>
<evidence type="ECO:0000313" key="3">
    <source>
        <dbReference type="Proteomes" id="UP000321577"/>
    </source>
</evidence>
<sequence length="252" mass="28089">MKINFSLQRLAKSLMWRCFAWSDMRFRLRSGLEVPVADRHEMATFREIFIQQEYDDFLDRLPPARTVLDLGCNSGYFAVQMLNRARVVTPGQPLPKLVLVDANNGAVERARTVVSGCGTQAEVALVHGLIGARGQKSASFYLATASAESSAVNQTKHARQVEVPCVDLAALVQQHFPGGLDLIKCDIEGGEESLVREWGDVLAQARALLIEWHGFQGSWADFQAVLERAGFQLVMERPAGKYKNALFERRPQ</sequence>
<dbReference type="OrthoDB" id="9791837at2"/>
<gene>
    <name evidence="2" type="ORF">BGE01nite_17620</name>
</gene>
<dbReference type="AlphaFoldDB" id="A0A512M7Z7"/>
<dbReference type="Proteomes" id="UP000321577">
    <property type="component" value="Unassembled WGS sequence"/>
</dbReference>
<keyword evidence="3" id="KW-1185">Reference proteome</keyword>